<dbReference type="InterPro" id="IPR015058">
    <property type="entry name" value="DUF1878"/>
</dbReference>
<dbReference type="SUPFAM" id="SSF109915">
    <property type="entry name" value="Hypothetical protein YhaI"/>
    <property type="match status" value="1"/>
</dbReference>
<evidence type="ECO:0000313" key="3">
    <source>
        <dbReference type="Proteomes" id="UP000602050"/>
    </source>
</evidence>
<dbReference type="Pfam" id="PF08963">
    <property type="entry name" value="DUF1878"/>
    <property type="match status" value="1"/>
</dbReference>
<gene>
    <name evidence="2" type="ORF">GCM10010978_10980</name>
</gene>
<proteinExistence type="predicted"/>
<dbReference type="Proteomes" id="UP000602050">
    <property type="component" value="Unassembled WGS sequence"/>
</dbReference>
<name>A0A8J2ZQG6_9BACI</name>
<feature type="coiled-coil region" evidence="1">
    <location>
        <begin position="32"/>
        <end position="59"/>
    </location>
</feature>
<reference evidence="2" key="1">
    <citation type="journal article" date="2014" name="Int. J. Syst. Evol. Microbiol.">
        <title>Complete genome sequence of Corynebacterium casei LMG S-19264T (=DSM 44701T), isolated from a smear-ripened cheese.</title>
        <authorList>
            <consortium name="US DOE Joint Genome Institute (JGI-PGF)"/>
            <person name="Walter F."/>
            <person name="Albersmeier A."/>
            <person name="Kalinowski J."/>
            <person name="Ruckert C."/>
        </authorList>
    </citation>
    <scope>NUCLEOTIDE SEQUENCE</scope>
    <source>
        <strain evidence="2">CGMCC 1.12360</strain>
    </source>
</reference>
<organism evidence="2 3">
    <name type="scientific">Compostibacillus humi</name>
    <dbReference type="NCBI Taxonomy" id="1245525"/>
    <lineage>
        <taxon>Bacteria</taxon>
        <taxon>Bacillati</taxon>
        <taxon>Bacillota</taxon>
        <taxon>Bacilli</taxon>
        <taxon>Bacillales</taxon>
        <taxon>Bacillaceae</taxon>
        <taxon>Compostibacillus</taxon>
    </lineage>
</organism>
<keyword evidence="1" id="KW-0175">Coiled coil</keyword>
<dbReference type="AlphaFoldDB" id="A0A8J2ZQG6"/>
<sequence>MGERNTTDFYVRLLSEVIDIHQYPFIKLIIDHRITEEEYNELFRLLDDLQKEYEIQKEEGLIDFSSLLVHFAGMLNEKLHPTEVIFALKKEGYYPSLMNEFIRIMNKEGI</sequence>
<keyword evidence="3" id="KW-1185">Reference proteome</keyword>
<dbReference type="EMBL" id="BMEV01000014">
    <property type="protein sequence ID" value="GGH73262.1"/>
    <property type="molecule type" value="Genomic_DNA"/>
</dbReference>
<reference evidence="2" key="2">
    <citation type="submission" date="2020-09" db="EMBL/GenBank/DDBJ databases">
        <authorList>
            <person name="Sun Q."/>
            <person name="Zhou Y."/>
        </authorList>
    </citation>
    <scope>NUCLEOTIDE SEQUENCE</scope>
    <source>
        <strain evidence="2">CGMCC 1.12360</strain>
    </source>
</reference>
<evidence type="ECO:0000313" key="2">
    <source>
        <dbReference type="EMBL" id="GGH73262.1"/>
    </source>
</evidence>
<dbReference type="InterPro" id="IPR035945">
    <property type="entry name" value="YhaI-like_sf"/>
</dbReference>
<dbReference type="RefSeq" id="WP_229733555.1">
    <property type="nucleotide sequence ID" value="NZ_BMEV01000014.1"/>
</dbReference>
<dbReference type="Gene3D" id="1.10.3750.10">
    <property type="entry name" value="YhaI-like"/>
    <property type="match status" value="1"/>
</dbReference>
<protein>
    <recommendedName>
        <fullName evidence="4">DUF1878 family protein</fullName>
    </recommendedName>
</protein>
<evidence type="ECO:0008006" key="4">
    <source>
        <dbReference type="Google" id="ProtNLM"/>
    </source>
</evidence>
<evidence type="ECO:0000256" key="1">
    <source>
        <dbReference type="SAM" id="Coils"/>
    </source>
</evidence>
<comment type="caution">
    <text evidence="2">The sequence shown here is derived from an EMBL/GenBank/DDBJ whole genome shotgun (WGS) entry which is preliminary data.</text>
</comment>
<accession>A0A8J2ZQG6</accession>